<dbReference type="Proteomes" id="UP001162162">
    <property type="component" value="Unassembled WGS sequence"/>
</dbReference>
<keyword evidence="1" id="KW-0732">Signal</keyword>
<reference evidence="2" key="1">
    <citation type="journal article" date="2023" name="Insect Mol. Biol.">
        <title>Genome sequencing provides insights into the evolution of gene families encoding plant cell wall-degrading enzymes in longhorned beetles.</title>
        <authorList>
            <person name="Shin N.R."/>
            <person name="Okamura Y."/>
            <person name="Kirsch R."/>
            <person name="Pauchet Y."/>
        </authorList>
    </citation>
    <scope>NUCLEOTIDE SEQUENCE</scope>
    <source>
        <strain evidence="2">AMC_N1</strain>
    </source>
</reference>
<evidence type="ECO:0000256" key="1">
    <source>
        <dbReference type="SAM" id="SignalP"/>
    </source>
</evidence>
<dbReference type="EMBL" id="JAPWTK010000529">
    <property type="protein sequence ID" value="KAJ8938838.1"/>
    <property type="molecule type" value="Genomic_DNA"/>
</dbReference>
<feature type="signal peptide" evidence="1">
    <location>
        <begin position="1"/>
        <end position="19"/>
    </location>
</feature>
<keyword evidence="3" id="KW-1185">Reference proteome</keyword>
<evidence type="ECO:0000313" key="3">
    <source>
        <dbReference type="Proteomes" id="UP001162162"/>
    </source>
</evidence>
<feature type="non-terminal residue" evidence="2">
    <location>
        <position position="160"/>
    </location>
</feature>
<proteinExistence type="predicted"/>
<comment type="caution">
    <text evidence="2">The sequence shown here is derived from an EMBL/GenBank/DDBJ whole genome shotgun (WGS) entry which is preliminary data.</text>
</comment>
<feature type="chain" id="PRO_5043888672" description="THAP-type domain-containing protein" evidence="1">
    <location>
        <begin position="20"/>
        <end position="160"/>
    </location>
</feature>
<sequence length="160" mass="18653">MACLWITEVIHVLVRCVQLKELLLLPKVCVKIQETQLVTEHNNLIFNSNFKNKPSDGRPSDLGPMSDHIYQTSYKFIEVVSELEESVLDNLEIKKIDIDPVFRNKSLCERFYGASLSHLIDNERIDKRKAWILKLRIGKPVSKCMRVCSLHFAEEDSFYR</sequence>
<organism evidence="2 3">
    <name type="scientific">Aromia moschata</name>
    <dbReference type="NCBI Taxonomy" id="1265417"/>
    <lineage>
        <taxon>Eukaryota</taxon>
        <taxon>Metazoa</taxon>
        <taxon>Ecdysozoa</taxon>
        <taxon>Arthropoda</taxon>
        <taxon>Hexapoda</taxon>
        <taxon>Insecta</taxon>
        <taxon>Pterygota</taxon>
        <taxon>Neoptera</taxon>
        <taxon>Endopterygota</taxon>
        <taxon>Coleoptera</taxon>
        <taxon>Polyphaga</taxon>
        <taxon>Cucujiformia</taxon>
        <taxon>Chrysomeloidea</taxon>
        <taxon>Cerambycidae</taxon>
        <taxon>Cerambycinae</taxon>
        <taxon>Callichromatini</taxon>
        <taxon>Aromia</taxon>
    </lineage>
</organism>
<evidence type="ECO:0008006" key="4">
    <source>
        <dbReference type="Google" id="ProtNLM"/>
    </source>
</evidence>
<gene>
    <name evidence="2" type="ORF">NQ318_019013</name>
</gene>
<accession>A0AAV8XJX0</accession>
<protein>
    <recommendedName>
        <fullName evidence="4">THAP-type domain-containing protein</fullName>
    </recommendedName>
</protein>
<dbReference type="AlphaFoldDB" id="A0AAV8XJX0"/>
<evidence type="ECO:0000313" key="2">
    <source>
        <dbReference type="EMBL" id="KAJ8938838.1"/>
    </source>
</evidence>
<name>A0AAV8XJX0_9CUCU</name>